<accession>A0A061B7H3</accession>
<evidence type="ECO:0000256" key="1">
    <source>
        <dbReference type="ARBA" id="ARBA00004304"/>
    </source>
</evidence>
<evidence type="ECO:0000256" key="6">
    <source>
        <dbReference type="ARBA" id="ARBA00013776"/>
    </source>
</evidence>
<keyword evidence="12" id="KW-0072">Autophagy</keyword>
<evidence type="ECO:0000256" key="7">
    <source>
        <dbReference type="ARBA" id="ARBA00022448"/>
    </source>
</evidence>
<evidence type="ECO:0000313" key="23">
    <source>
        <dbReference type="EMBL" id="ONH70092.1"/>
    </source>
</evidence>
<sequence length="263" mass="29160">MLLNLFQLALVPLVTALSCDKGDLAQYRLHEQFTQVTARSFLSDTPPSKTNMTWYLNLCNEVEYVSEECPKNSQICGVQTVLLPGEQPIKTQVISYGNGLNFEIVNANNTDLIITLDETSWGSNSISAKLELHCSAEEEDMTLDWDPESQLTVHWSTPGACLKSDKDVPPPKKGKDDKKAPEDKPDDSWGWFTWLFIIFVLAVGGYIILGAWVTYSKSPADLQDAVHDFADTLKNLFGALPGFISEIMQKVFGSNNRGGYSAV</sequence>
<evidence type="ECO:0000256" key="8">
    <source>
        <dbReference type="ARBA" id="ARBA00022692"/>
    </source>
</evidence>
<evidence type="ECO:0000256" key="11">
    <source>
        <dbReference type="ARBA" id="ARBA00022989"/>
    </source>
</evidence>
<evidence type="ECO:0000256" key="13">
    <source>
        <dbReference type="ARBA" id="ARBA00023034"/>
    </source>
</evidence>
<feature type="region of interest" description="Disordered" evidence="18">
    <location>
        <begin position="160"/>
        <end position="184"/>
    </location>
</feature>
<evidence type="ECO:0000313" key="22">
    <source>
        <dbReference type="EMBL" id="CDR45855.1"/>
    </source>
</evidence>
<dbReference type="Proteomes" id="UP000189513">
    <property type="component" value="Unassembled WGS sequence"/>
</dbReference>
<comment type="similarity">
    <text evidence="5">Belongs to the ATG27 family.</text>
</comment>
<dbReference type="GO" id="GO:0034045">
    <property type="term" value="C:phagophore assembly site membrane"/>
    <property type="evidence" value="ECO:0007669"/>
    <property type="project" value="UniProtKB-SubCell"/>
</dbReference>
<dbReference type="GO" id="GO:0015031">
    <property type="term" value="P:protein transport"/>
    <property type="evidence" value="ECO:0007669"/>
    <property type="project" value="UniProtKB-KW"/>
</dbReference>
<reference evidence="23" key="3">
    <citation type="submission" date="2017-01" db="EMBL/GenBank/DDBJ databases">
        <authorList>
            <person name="Mah S.A."/>
            <person name="Swanson W.J."/>
            <person name="Moy G.W."/>
            <person name="Vacquier V.D."/>
        </authorList>
    </citation>
    <scope>NUCLEOTIDE SEQUENCE [LARGE SCALE GENOMIC DNA]</scope>
    <source>
        <strain evidence="23">65</strain>
    </source>
</reference>
<dbReference type="GO" id="GO:0000139">
    <property type="term" value="C:Golgi membrane"/>
    <property type="evidence" value="ECO:0007669"/>
    <property type="project" value="UniProtKB-SubCell"/>
</dbReference>
<feature type="transmembrane region" description="Helical" evidence="19">
    <location>
        <begin position="189"/>
        <end position="213"/>
    </location>
</feature>
<dbReference type="GO" id="GO:0006914">
    <property type="term" value="P:autophagy"/>
    <property type="evidence" value="ECO:0007669"/>
    <property type="project" value="UniProtKB-KW"/>
</dbReference>
<dbReference type="GO" id="GO:0030659">
    <property type="term" value="C:cytoplasmic vesicle membrane"/>
    <property type="evidence" value="ECO:0007669"/>
    <property type="project" value="UniProtKB-SubCell"/>
</dbReference>
<evidence type="ECO:0000256" key="10">
    <source>
        <dbReference type="ARBA" id="ARBA00022927"/>
    </source>
</evidence>
<dbReference type="VEuPathDB" id="FungiDB:BON22_0871"/>
<evidence type="ECO:0000313" key="24">
    <source>
        <dbReference type="Proteomes" id="UP000189513"/>
    </source>
</evidence>
<dbReference type="GO" id="GO:0031966">
    <property type="term" value="C:mitochondrial membrane"/>
    <property type="evidence" value="ECO:0007669"/>
    <property type="project" value="UniProtKB-SubCell"/>
</dbReference>
<keyword evidence="15 19" id="KW-0472">Membrane</keyword>
<evidence type="ECO:0000256" key="19">
    <source>
        <dbReference type="SAM" id="Phobius"/>
    </source>
</evidence>
<feature type="domain" description="MRH" evidence="21">
    <location>
        <begin position="17"/>
        <end position="163"/>
    </location>
</feature>
<keyword evidence="16" id="KW-1015">Disulfide bond</keyword>
<feature type="signal peptide" evidence="20">
    <location>
        <begin position="1"/>
        <end position="16"/>
    </location>
</feature>
<dbReference type="InterPro" id="IPR044865">
    <property type="entry name" value="MRH_dom"/>
</dbReference>
<keyword evidence="8 19" id="KW-0812">Transmembrane</keyword>
<keyword evidence="9 20" id="KW-0732">Signal</keyword>
<organism evidence="22">
    <name type="scientific">Cyberlindnera fabianii</name>
    <name type="common">Yeast</name>
    <name type="synonym">Hansenula fabianii</name>
    <dbReference type="NCBI Taxonomy" id="36022"/>
    <lineage>
        <taxon>Eukaryota</taxon>
        <taxon>Fungi</taxon>
        <taxon>Dikarya</taxon>
        <taxon>Ascomycota</taxon>
        <taxon>Saccharomycotina</taxon>
        <taxon>Saccharomycetes</taxon>
        <taxon>Phaffomycetales</taxon>
        <taxon>Phaffomycetaceae</taxon>
        <taxon>Cyberlindnera</taxon>
    </lineage>
</organism>
<name>A0A061B7H3_CYBFA</name>
<evidence type="ECO:0000256" key="15">
    <source>
        <dbReference type="ARBA" id="ARBA00023136"/>
    </source>
</evidence>
<reference evidence="22" key="1">
    <citation type="journal article" date="2014" name="Genome Announc.">
        <title>Genome sequence of the yeast Cyberlindnera fabianii (Hansenula fabianii).</title>
        <authorList>
            <person name="Freel K.C."/>
            <person name="Sarilar V."/>
            <person name="Neuveglise C."/>
            <person name="Devillers H."/>
            <person name="Friedrich A."/>
            <person name="Schacherer J."/>
        </authorList>
    </citation>
    <scope>NUCLEOTIDE SEQUENCE</scope>
    <source>
        <strain evidence="22">YJS4271</strain>
    </source>
</reference>
<dbReference type="PANTHER" id="PTHR15071:SF13">
    <property type="entry name" value="AUTOPHAGY-RELATED PROTEIN 27"/>
    <property type="match status" value="1"/>
</dbReference>
<dbReference type="OMA" id="NKGNAID"/>
<comment type="subcellular location">
    <subcellularLocation>
        <location evidence="2">Cytoplasmic vesicle membrane</location>
        <topology evidence="2">Single-pass type I membrane protein</topology>
    </subcellularLocation>
    <subcellularLocation>
        <location evidence="4">Golgi apparatus membrane</location>
        <topology evidence="4">Single-pass type I membrane protein</topology>
    </subcellularLocation>
    <subcellularLocation>
        <location evidence="1">Mitochondrion membrane</location>
        <topology evidence="1">Single-pass membrane protein</topology>
    </subcellularLocation>
    <subcellularLocation>
        <location evidence="3">Preautophagosomal structure membrane</location>
        <topology evidence="3">Single-pass type I membrane protein</topology>
    </subcellularLocation>
</comment>
<dbReference type="STRING" id="36022.A0A061B7H3"/>
<evidence type="ECO:0000256" key="16">
    <source>
        <dbReference type="ARBA" id="ARBA00023157"/>
    </source>
</evidence>
<evidence type="ECO:0000256" key="20">
    <source>
        <dbReference type="SAM" id="SignalP"/>
    </source>
</evidence>
<dbReference type="EMBL" id="LK052905">
    <property type="protein sequence ID" value="CDR45855.1"/>
    <property type="molecule type" value="Genomic_DNA"/>
</dbReference>
<dbReference type="PROSITE" id="PS51914">
    <property type="entry name" value="MRH"/>
    <property type="match status" value="1"/>
</dbReference>
<evidence type="ECO:0000256" key="14">
    <source>
        <dbReference type="ARBA" id="ARBA00023128"/>
    </source>
</evidence>
<dbReference type="OrthoDB" id="29460at2759"/>
<dbReference type="EMBL" id="MPUK01000001">
    <property type="protein sequence ID" value="ONH70092.1"/>
    <property type="molecule type" value="Genomic_DNA"/>
</dbReference>
<feature type="chain" id="PRO_5015026839" description="Autophagy-related protein 27" evidence="20">
    <location>
        <begin position="17"/>
        <end position="263"/>
    </location>
</feature>
<evidence type="ECO:0000256" key="4">
    <source>
        <dbReference type="ARBA" id="ARBA00004614"/>
    </source>
</evidence>
<evidence type="ECO:0000256" key="12">
    <source>
        <dbReference type="ARBA" id="ARBA00023006"/>
    </source>
</evidence>
<keyword evidence="10" id="KW-0653">Protein transport</keyword>
<dbReference type="Pfam" id="PF09451">
    <property type="entry name" value="ATG27"/>
    <property type="match status" value="1"/>
</dbReference>
<dbReference type="PANTHER" id="PTHR15071">
    <property type="entry name" value="MANNOSE-6-PHOSPHATE RECEPTOR FAMILY MEMBER"/>
    <property type="match status" value="1"/>
</dbReference>
<keyword evidence="14" id="KW-0496">Mitochondrion</keyword>
<dbReference type="AlphaFoldDB" id="A0A061B7H3"/>
<evidence type="ECO:0000256" key="3">
    <source>
        <dbReference type="ARBA" id="ARBA00004472"/>
    </source>
</evidence>
<dbReference type="SUPFAM" id="SSF50911">
    <property type="entry name" value="Mannose 6-phosphate receptor domain"/>
    <property type="match status" value="1"/>
</dbReference>
<keyword evidence="17" id="KW-0968">Cytoplasmic vesicle</keyword>
<protein>
    <recommendedName>
        <fullName evidence="6">Autophagy-related protein 27</fullName>
    </recommendedName>
</protein>
<evidence type="ECO:0000256" key="17">
    <source>
        <dbReference type="ARBA" id="ARBA00023329"/>
    </source>
</evidence>
<keyword evidence="24" id="KW-1185">Reference proteome</keyword>
<evidence type="ECO:0000256" key="18">
    <source>
        <dbReference type="SAM" id="MobiDB-lite"/>
    </source>
</evidence>
<evidence type="ECO:0000256" key="2">
    <source>
        <dbReference type="ARBA" id="ARBA00004358"/>
    </source>
</evidence>
<evidence type="ECO:0000256" key="5">
    <source>
        <dbReference type="ARBA" id="ARBA00005363"/>
    </source>
</evidence>
<evidence type="ECO:0000259" key="21">
    <source>
        <dbReference type="PROSITE" id="PS51914"/>
    </source>
</evidence>
<keyword evidence="13" id="KW-0333">Golgi apparatus</keyword>
<dbReference type="Gene3D" id="2.70.130.10">
    <property type="entry name" value="Mannose-6-phosphate receptor binding domain"/>
    <property type="match status" value="1"/>
</dbReference>
<dbReference type="InterPro" id="IPR009011">
    <property type="entry name" value="Man6P_isomerase_rcpt-bd_dom_sf"/>
</dbReference>
<proteinExistence type="inferred from homology"/>
<feature type="compositionally biased region" description="Basic and acidic residues" evidence="18">
    <location>
        <begin position="163"/>
        <end position="184"/>
    </location>
</feature>
<gene>
    <name evidence="23" type="ORF">BON22_0871</name>
    <name evidence="22" type="ORF">CYFA0S_20e00958g</name>
</gene>
<evidence type="ECO:0000256" key="9">
    <source>
        <dbReference type="ARBA" id="ARBA00022729"/>
    </source>
</evidence>
<keyword evidence="11 19" id="KW-1133">Transmembrane helix</keyword>
<reference evidence="24" key="2">
    <citation type="journal article" date="2017" name="Genome Announc.">
        <title>Genome sequences of Cyberlindnera fabianii 65, Pichia kudriavzevii 129, and Saccharomyces cerevisiae 131 isolated from fermented masau fruits in Zimbabwe.</title>
        <authorList>
            <person name="van Rijswijck I.M.H."/>
            <person name="Derks M.F.L."/>
            <person name="Abee T."/>
            <person name="de Ridder D."/>
            <person name="Smid E.J."/>
        </authorList>
    </citation>
    <scope>NUCLEOTIDE SEQUENCE [LARGE SCALE GENOMIC DNA]</scope>
    <source>
        <strain evidence="24">65</strain>
    </source>
</reference>
<dbReference type="InterPro" id="IPR018939">
    <property type="entry name" value="Autophagy-rel_prot_27"/>
</dbReference>
<keyword evidence="7" id="KW-0813">Transport</keyword>